<dbReference type="InParanoid" id="A0A369JGH8"/>
<dbReference type="AlphaFoldDB" id="A0A369JGH8"/>
<name>A0A369JGH8_HYPMA</name>
<proteinExistence type="predicted"/>
<dbReference type="EMBL" id="LUEZ02000080">
    <property type="protein sequence ID" value="RDB19515.1"/>
    <property type="molecule type" value="Genomic_DNA"/>
</dbReference>
<organism evidence="1 2">
    <name type="scientific">Hypsizygus marmoreus</name>
    <name type="common">White beech mushroom</name>
    <name type="synonym">Agaricus marmoreus</name>
    <dbReference type="NCBI Taxonomy" id="39966"/>
    <lineage>
        <taxon>Eukaryota</taxon>
        <taxon>Fungi</taxon>
        <taxon>Dikarya</taxon>
        <taxon>Basidiomycota</taxon>
        <taxon>Agaricomycotina</taxon>
        <taxon>Agaricomycetes</taxon>
        <taxon>Agaricomycetidae</taxon>
        <taxon>Agaricales</taxon>
        <taxon>Tricholomatineae</taxon>
        <taxon>Lyophyllaceae</taxon>
        <taxon>Hypsizygus</taxon>
    </lineage>
</organism>
<gene>
    <name evidence="1" type="ORF">Hypma_013419</name>
</gene>
<keyword evidence="2" id="KW-1185">Reference proteome</keyword>
<reference evidence="1" key="1">
    <citation type="submission" date="2018-04" db="EMBL/GenBank/DDBJ databases">
        <title>Whole genome sequencing of Hypsizygus marmoreus.</title>
        <authorList>
            <person name="Choi I.-G."/>
            <person name="Min B."/>
            <person name="Kim J.-G."/>
            <person name="Kim S."/>
            <person name="Oh Y.-L."/>
            <person name="Kong W.-S."/>
            <person name="Park H."/>
            <person name="Jeong J."/>
            <person name="Song E.-S."/>
        </authorList>
    </citation>
    <scope>NUCLEOTIDE SEQUENCE [LARGE SCALE GENOMIC DNA]</scope>
    <source>
        <strain evidence="1">51987-8</strain>
    </source>
</reference>
<dbReference type="Proteomes" id="UP000076154">
    <property type="component" value="Unassembled WGS sequence"/>
</dbReference>
<comment type="caution">
    <text evidence="1">The sequence shown here is derived from an EMBL/GenBank/DDBJ whole genome shotgun (WGS) entry which is preliminary data.</text>
</comment>
<evidence type="ECO:0000313" key="1">
    <source>
        <dbReference type="EMBL" id="RDB19515.1"/>
    </source>
</evidence>
<accession>A0A369JGH8</accession>
<sequence length="188" mass="21537">MRIHTIPIQSKQFEAHPQAFPTHNHPPSPSTAGYAWIAGAGVTLYIAHCTLHFKLSFLLLAPRYQAQNTKRDFIEFERATHYTLSSPFFLPTRWAQNTNTYSANSFYGRTLHRTRTRTHQIRMSKLAFASLDDHNAKYEIQIQCEFVLWKNSLALAAALYQYPMAHSRLSIIPPQSPHTTQSLVPSPK</sequence>
<evidence type="ECO:0000313" key="2">
    <source>
        <dbReference type="Proteomes" id="UP000076154"/>
    </source>
</evidence>
<protein>
    <submittedName>
        <fullName evidence="1">Uncharacterized protein</fullName>
    </submittedName>
</protein>